<gene>
    <name evidence="3" type="primary">bioC</name>
    <name evidence="3" type="ORF">AAW51_1094</name>
</gene>
<proteinExistence type="predicted"/>
<dbReference type="PANTHER" id="PTHR13090:SF1">
    <property type="entry name" value="ARGININE-HYDROXYLASE NDUFAF5, MITOCHONDRIAL"/>
    <property type="match status" value="1"/>
</dbReference>
<dbReference type="InterPro" id="IPR050602">
    <property type="entry name" value="Malonyl-ACP_OMT"/>
</dbReference>
<evidence type="ECO:0000256" key="2">
    <source>
        <dbReference type="ARBA" id="ARBA00022679"/>
    </source>
</evidence>
<keyword evidence="1" id="KW-0489">Methyltransferase</keyword>
<dbReference type="SUPFAM" id="SSF53335">
    <property type="entry name" value="S-adenosyl-L-methionine-dependent methyltransferases"/>
    <property type="match status" value="1"/>
</dbReference>
<dbReference type="RefSeq" id="WP_047193793.1">
    <property type="nucleotide sequence ID" value="NZ_CP011371.1"/>
</dbReference>
<dbReference type="Gene3D" id="3.40.50.150">
    <property type="entry name" value="Vaccinia Virus protein VP39"/>
    <property type="match status" value="1"/>
</dbReference>
<reference evidence="3 4" key="1">
    <citation type="submission" date="2015-05" db="EMBL/GenBank/DDBJ databases">
        <authorList>
            <person name="Tang B."/>
            <person name="Yu Y."/>
        </authorList>
    </citation>
    <scope>NUCLEOTIDE SEQUENCE [LARGE SCALE GENOMIC DNA]</scope>
    <source>
        <strain evidence="3 4">DSM 7029</strain>
    </source>
</reference>
<evidence type="ECO:0000256" key="1">
    <source>
        <dbReference type="ARBA" id="ARBA00022603"/>
    </source>
</evidence>
<keyword evidence="2" id="KW-0808">Transferase</keyword>
<dbReference type="KEGG" id="pbh:AAW51_1094"/>
<dbReference type="GO" id="GO:0032259">
    <property type="term" value="P:methylation"/>
    <property type="evidence" value="ECO:0007669"/>
    <property type="project" value="UniProtKB-KW"/>
</dbReference>
<keyword evidence="4" id="KW-1185">Reference proteome</keyword>
<evidence type="ECO:0000313" key="3">
    <source>
        <dbReference type="EMBL" id="AKJ27785.1"/>
    </source>
</evidence>
<dbReference type="InterPro" id="IPR029063">
    <property type="entry name" value="SAM-dependent_MTases_sf"/>
</dbReference>
<accession>A0A0G3BMQ2</accession>
<protein>
    <submittedName>
        <fullName evidence="3">Biotin synthase</fullName>
    </submittedName>
</protein>
<dbReference type="Pfam" id="PF13489">
    <property type="entry name" value="Methyltransf_23"/>
    <property type="match status" value="1"/>
</dbReference>
<dbReference type="STRING" id="413882.AAW51_1094"/>
<dbReference type="GO" id="GO:0008168">
    <property type="term" value="F:methyltransferase activity"/>
    <property type="evidence" value="ECO:0007669"/>
    <property type="project" value="UniProtKB-KW"/>
</dbReference>
<name>A0A0G3BMQ2_9BURK</name>
<sequence length="300" mass="33048">MPAPSAPAPLAIDAAAVSAWHRIAPSSPAWLHGEVARRMADRLAIVRKQPQQVLDWWSGQGASIELLRAQYPQASIVAVEPTAARAASLSQARRAPWWSLARWSGAAAAVVDEAGLDPARPADLLWANMMLHWAVDPVEQMQRWQRALGADGFLMFSCFGPDTLRELRALYAERGWGPPNTAFTDMHDLGDMLVHAGFADPVMDMEYLTLSWESPAAMLGELRTLGRNAHPARYPGLRTPAWKAELLRALQAGSEERPAMRFEIIYGHAFKAPPRAKVGEETRVSLADMRSMVRSGKARD</sequence>
<dbReference type="EMBL" id="CP011371">
    <property type="protein sequence ID" value="AKJ27785.1"/>
    <property type="molecule type" value="Genomic_DNA"/>
</dbReference>
<dbReference type="PANTHER" id="PTHR13090">
    <property type="entry name" value="ARGININE-HYDROXYLASE NDUFAF5, MITOCHONDRIAL"/>
    <property type="match status" value="1"/>
</dbReference>
<dbReference type="Proteomes" id="UP000035352">
    <property type="component" value="Chromosome"/>
</dbReference>
<evidence type="ECO:0000313" key="4">
    <source>
        <dbReference type="Proteomes" id="UP000035352"/>
    </source>
</evidence>
<dbReference type="AlphaFoldDB" id="A0A0G3BMQ2"/>
<organism evidence="3 4">
    <name type="scientific">Caldimonas brevitalea</name>
    <dbReference type="NCBI Taxonomy" id="413882"/>
    <lineage>
        <taxon>Bacteria</taxon>
        <taxon>Pseudomonadati</taxon>
        <taxon>Pseudomonadota</taxon>
        <taxon>Betaproteobacteria</taxon>
        <taxon>Burkholderiales</taxon>
        <taxon>Sphaerotilaceae</taxon>
        <taxon>Caldimonas</taxon>
    </lineage>
</organism>